<protein>
    <submittedName>
        <fullName evidence="1">Uncharacterized protein</fullName>
    </submittedName>
</protein>
<evidence type="ECO:0000313" key="1">
    <source>
        <dbReference type="EMBL" id="CEK71585.1"/>
    </source>
</evidence>
<name>A0A0B6ZUY8_9EUPU</name>
<feature type="non-terminal residue" evidence="1">
    <location>
        <position position="1"/>
    </location>
</feature>
<dbReference type="EMBL" id="HACG01024720">
    <property type="protein sequence ID" value="CEK71585.1"/>
    <property type="molecule type" value="Transcribed_RNA"/>
</dbReference>
<accession>A0A0B6ZUY8</accession>
<sequence length="63" mass="7259">LLQADITFTVCTSQTTTGKHHIHSLFKSIHYRQTSQSQFVQVKLLQADIKPKKKYTKNVENIS</sequence>
<organism evidence="1">
    <name type="scientific">Arion vulgaris</name>
    <dbReference type="NCBI Taxonomy" id="1028688"/>
    <lineage>
        <taxon>Eukaryota</taxon>
        <taxon>Metazoa</taxon>
        <taxon>Spiralia</taxon>
        <taxon>Lophotrochozoa</taxon>
        <taxon>Mollusca</taxon>
        <taxon>Gastropoda</taxon>
        <taxon>Heterobranchia</taxon>
        <taxon>Euthyneura</taxon>
        <taxon>Panpulmonata</taxon>
        <taxon>Eupulmonata</taxon>
        <taxon>Stylommatophora</taxon>
        <taxon>Helicina</taxon>
        <taxon>Arionoidea</taxon>
        <taxon>Arionidae</taxon>
        <taxon>Arion</taxon>
    </lineage>
</organism>
<gene>
    <name evidence="1" type="primary">ORF79003</name>
</gene>
<proteinExistence type="predicted"/>
<dbReference type="AlphaFoldDB" id="A0A0B6ZUY8"/>
<reference evidence="1" key="1">
    <citation type="submission" date="2014-12" db="EMBL/GenBank/DDBJ databases">
        <title>Insight into the proteome of Arion vulgaris.</title>
        <authorList>
            <person name="Aradska J."/>
            <person name="Bulat T."/>
            <person name="Smidak R."/>
            <person name="Sarate P."/>
            <person name="Gangsoo J."/>
            <person name="Sialana F."/>
            <person name="Bilban M."/>
            <person name="Lubec G."/>
        </authorList>
    </citation>
    <scope>NUCLEOTIDE SEQUENCE</scope>
    <source>
        <tissue evidence="1">Skin</tissue>
    </source>
</reference>